<protein>
    <submittedName>
        <fullName evidence="1">RfaB</fullName>
    </submittedName>
</protein>
<organism evidence="1">
    <name type="scientific">Vibrio parahaemolyticus</name>
    <dbReference type="NCBI Taxonomy" id="670"/>
    <lineage>
        <taxon>Bacteria</taxon>
        <taxon>Pseudomonadati</taxon>
        <taxon>Pseudomonadota</taxon>
        <taxon>Gammaproteobacteria</taxon>
        <taxon>Vibrionales</taxon>
        <taxon>Vibrionaceae</taxon>
        <taxon>Vibrio</taxon>
    </lineage>
</organism>
<proteinExistence type="predicted"/>
<dbReference type="EMBL" id="MK473656">
    <property type="protein sequence ID" value="QFF90648.1"/>
    <property type="molecule type" value="Genomic_DNA"/>
</dbReference>
<dbReference type="AlphaFoldDB" id="A0A5P5X5Y3"/>
<reference evidence="1" key="1">
    <citation type="journal article" date="2019" name="Int. J. Food Microbiol.">
        <title>Developing a novel molecular serotyping system based on capsular polysaccharide synthesis gene clusters of Vibrio parahaemolyticus.</title>
        <authorList>
            <person name="Pang Y."/>
            <person name="Guo X."/>
            <person name="Tian X."/>
            <person name="Liu F."/>
            <person name="Wang L."/>
            <person name="Wu J."/>
            <person name="Zhang S."/>
            <person name="Li S."/>
            <person name="Liu B."/>
        </authorList>
    </citation>
    <scope>NUCLEOTIDE SEQUENCE</scope>
    <source>
        <strain evidence="1">G3501</strain>
    </source>
</reference>
<evidence type="ECO:0000313" key="1">
    <source>
        <dbReference type="EMBL" id="QFF90648.1"/>
    </source>
</evidence>
<accession>A0A5P5X5Y3</accession>
<sequence>MRVLLLGEYSGVHTNLAMVLKELGHDVITVSDGDGFKSFPRDVDLSFSPWYKKLGISIILDWLGLKGTAHFFKRRKILSNLNDIDVIQCINTASICSYSSLANYLVLKTIISSNPNAKVFLCALGDDRTWVNYCLNKKNKYSYFDRLKINNIKNYLFSLKYLYAIGYKQLDQYVIEKSEAIIPGLLDYYNAYSDCKKVSNIIRIPISKEQHSNAYDVKKELENSSNKDKEIINVFHGWQIGKDLRKGNDVLDRVVKKIKEDHVREIEYNVIQNVPYNEYVRCFDKADIFLDQVYSYDRGVNAILGMANGKVVVSGFENEKSFDKPIGINAVPDESELYTSINELILNPVKLRNIKINAVEFIIQNHEPEKIAQEYLLLWGSK</sequence>
<gene>
    <name evidence="1" type="primary">rfaB</name>
</gene>
<dbReference type="SUPFAM" id="SSF53756">
    <property type="entry name" value="UDP-Glycosyltransferase/glycogen phosphorylase"/>
    <property type="match status" value="1"/>
</dbReference>
<dbReference type="RefSeq" id="WP_219589807.1">
    <property type="nucleotide sequence ID" value="NZ_NNEM01000019.1"/>
</dbReference>
<name>A0A5P5X5Y3_VIBPH</name>